<keyword evidence="3" id="KW-0597">Phosphoprotein</keyword>
<dbReference type="SUPFAM" id="SSF47384">
    <property type="entry name" value="Homodimeric domain of signal transducing histidine kinase"/>
    <property type="match status" value="1"/>
</dbReference>
<dbReference type="SMART" id="SM00387">
    <property type="entry name" value="HATPase_c"/>
    <property type="match status" value="1"/>
</dbReference>
<protein>
    <recommendedName>
        <fullName evidence="2">histidine kinase</fullName>
        <ecNumber evidence="2">2.7.13.3</ecNumber>
    </recommendedName>
</protein>
<dbReference type="PRINTS" id="PR00344">
    <property type="entry name" value="BCTRLSENSOR"/>
</dbReference>
<evidence type="ECO:0000313" key="6">
    <source>
        <dbReference type="EMBL" id="MCV2883101.1"/>
    </source>
</evidence>
<dbReference type="CDD" id="cd00082">
    <property type="entry name" value="HisKA"/>
    <property type="match status" value="1"/>
</dbReference>
<keyword evidence="6" id="KW-0067">ATP-binding</keyword>
<evidence type="ECO:0000256" key="4">
    <source>
        <dbReference type="SAM" id="MobiDB-lite"/>
    </source>
</evidence>
<dbReference type="Gene3D" id="1.10.287.130">
    <property type="match status" value="1"/>
</dbReference>
<keyword evidence="7" id="KW-1185">Reference proteome</keyword>
<name>A0ABT3A341_9ALTE</name>
<dbReference type="Pfam" id="PF02518">
    <property type="entry name" value="HATPase_c"/>
    <property type="match status" value="1"/>
</dbReference>
<dbReference type="GO" id="GO:0005524">
    <property type="term" value="F:ATP binding"/>
    <property type="evidence" value="ECO:0007669"/>
    <property type="project" value="UniProtKB-KW"/>
</dbReference>
<dbReference type="PANTHER" id="PTHR43065">
    <property type="entry name" value="SENSOR HISTIDINE KINASE"/>
    <property type="match status" value="1"/>
</dbReference>
<dbReference type="InterPro" id="IPR003594">
    <property type="entry name" value="HATPase_dom"/>
</dbReference>
<sequence length="504" mass="56277">MTKHEAPSRSRSNTLGKKRSETALEMAGNKRNAQSHTVSQLSETDLHKEIVSQSTENRKLHYSLEASQKKQQEMAFLGQAAEINLSESTIAQFMDDMSVLLTKYSQADEVLWFEHELNSEVEQSTPAIRSLSADTLSFILNAPPSDKCWHTKRVNHGLFYYCLFEFFDTRYWLFLHFNREASMLQGMTDALEITRRQMFSGLKRRIGEFELRQQNDALKKTVSELTEARARLIQSEKMASLGQLAAGIAHEINNPIGYLRANLGVLSEYFDDISKIIEAIIDSENHLTIENIRDAIASIQFDEMKQDIDALTQANIEGLSRIKAIVDSLKSFSHAGDAKHAWVNLRDVIDKSLQVTKNAFKYHHEIDNRLPETLPLIKGNAGQLQQIFVNLLVNAAQAMPDGGTLHIHSSVLNEPPTGLHAGQNTNSWIEVAIKDTGIGMSEETLNKLFTPFYTTKPVGVGTGLGLSISYAMVESHHGIISVSSKLGEGTEFSVILPIDSDVDS</sequence>
<dbReference type="RefSeq" id="WP_263710309.1">
    <property type="nucleotide sequence ID" value="NZ_JAOWKX010000001.1"/>
</dbReference>
<dbReference type="InterPro" id="IPR005467">
    <property type="entry name" value="His_kinase_dom"/>
</dbReference>
<dbReference type="InterPro" id="IPR004358">
    <property type="entry name" value="Sig_transdc_His_kin-like_C"/>
</dbReference>
<feature type="region of interest" description="Disordered" evidence="4">
    <location>
        <begin position="1"/>
        <end position="45"/>
    </location>
</feature>
<evidence type="ECO:0000256" key="3">
    <source>
        <dbReference type="ARBA" id="ARBA00022553"/>
    </source>
</evidence>
<dbReference type="Proteomes" id="UP001652504">
    <property type="component" value="Unassembled WGS sequence"/>
</dbReference>
<evidence type="ECO:0000256" key="1">
    <source>
        <dbReference type="ARBA" id="ARBA00000085"/>
    </source>
</evidence>
<evidence type="ECO:0000256" key="2">
    <source>
        <dbReference type="ARBA" id="ARBA00012438"/>
    </source>
</evidence>
<keyword evidence="6" id="KW-0547">Nucleotide-binding</keyword>
<organism evidence="6 7">
    <name type="scientific">Fluctibacter corallii</name>
    <dbReference type="NCBI Taxonomy" id="2984329"/>
    <lineage>
        <taxon>Bacteria</taxon>
        <taxon>Pseudomonadati</taxon>
        <taxon>Pseudomonadota</taxon>
        <taxon>Gammaproteobacteria</taxon>
        <taxon>Alteromonadales</taxon>
        <taxon>Alteromonadaceae</taxon>
        <taxon>Fluctibacter</taxon>
    </lineage>
</organism>
<feature type="compositionally biased region" description="Polar residues" evidence="4">
    <location>
        <begin position="31"/>
        <end position="43"/>
    </location>
</feature>
<dbReference type="EMBL" id="JAOWKX010000001">
    <property type="protein sequence ID" value="MCV2883101.1"/>
    <property type="molecule type" value="Genomic_DNA"/>
</dbReference>
<dbReference type="PANTHER" id="PTHR43065:SF50">
    <property type="entry name" value="HISTIDINE KINASE"/>
    <property type="match status" value="1"/>
</dbReference>
<reference evidence="6 7" key="1">
    <citation type="submission" date="2022-10" db="EMBL/GenBank/DDBJ databases">
        <title>Aestuariibacter sp. AA17 isolated from Montipora capitata coral fragment.</title>
        <authorList>
            <person name="Emsley S.A."/>
            <person name="Pfannmuller K.M."/>
            <person name="Loughran R.M."/>
            <person name="Shlafstein M."/>
            <person name="Papke E."/>
            <person name="Saw J.H."/>
            <person name="Ushijima B."/>
            <person name="Videau P."/>
        </authorList>
    </citation>
    <scope>NUCLEOTIDE SEQUENCE [LARGE SCALE GENOMIC DNA]</scope>
    <source>
        <strain evidence="6 7">AA17</strain>
    </source>
</reference>
<dbReference type="SUPFAM" id="SSF55874">
    <property type="entry name" value="ATPase domain of HSP90 chaperone/DNA topoisomerase II/histidine kinase"/>
    <property type="match status" value="1"/>
</dbReference>
<comment type="caution">
    <text evidence="6">The sequence shown here is derived from an EMBL/GenBank/DDBJ whole genome shotgun (WGS) entry which is preliminary data.</text>
</comment>
<comment type="catalytic activity">
    <reaction evidence="1">
        <text>ATP + protein L-histidine = ADP + protein N-phospho-L-histidine.</text>
        <dbReference type="EC" id="2.7.13.3"/>
    </reaction>
</comment>
<dbReference type="InterPro" id="IPR036890">
    <property type="entry name" value="HATPase_C_sf"/>
</dbReference>
<proteinExistence type="predicted"/>
<evidence type="ECO:0000313" key="7">
    <source>
        <dbReference type="Proteomes" id="UP001652504"/>
    </source>
</evidence>
<accession>A0ABT3A341</accession>
<feature type="domain" description="Histidine kinase" evidence="5">
    <location>
        <begin position="247"/>
        <end position="500"/>
    </location>
</feature>
<evidence type="ECO:0000259" key="5">
    <source>
        <dbReference type="PROSITE" id="PS50109"/>
    </source>
</evidence>
<dbReference type="Gene3D" id="3.30.565.10">
    <property type="entry name" value="Histidine kinase-like ATPase, C-terminal domain"/>
    <property type="match status" value="1"/>
</dbReference>
<dbReference type="PROSITE" id="PS50109">
    <property type="entry name" value="HIS_KIN"/>
    <property type="match status" value="1"/>
</dbReference>
<gene>
    <name evidence="6" type="ORF">OE749_00130</name>
</gene>
<dbReference type="InterPro" id="IPR036097">
    <property type="entry name" value="HisK_dim/P_sf"/>
</dbReference>
<dbReference type="InterPro" id="IPR003661">
    <property type="entry name" value="HisK_dim/P_dom"/>
</dbReference>
<dbReference type="EC" id="2.7.13.3" evidence="2"/>